<sequence length="88" mass="9648">MRRKITTCRGSNTAKHRRSAPWASKLTGSFPGKMLIITRRSGTCSFIATCTEQAAICARSRSPEVQHGEGMMTYSQSMFQSSHAAIPP</sequence>
<keyword evidence="3" id="KW-1185">Reference proteome</keyword>
<gene>
    <name evidence="2" type="ORF">CERSUDRAFT_119041</name>
</gene>
<dbReference type="Proteomes" id="UP000016930">
    <property type="component" value="Unassembled WGS sequence"/>
</dbReference>
<dbReference type="HOGENOM" id="CLU_2468846_0_0_1"/>
<organism evidence="2 3">
    <name type="scientific">Ceriporiopsis subvermispora (strain B)</name>
    <name type="common">White-rot fungus</name>
    <name type="synonym">Gelatoporia subvermispora</name>
    <dbReference type="NCBI Taxonomy" id="914234"/>
    <lineage>
        <taxon>Eukaryota</taxon>
        <taxon>Fungi</taxon>
        <taxon>Dikarya</taxon>
        <taxon>Basidiomycota</taxon>
        <taxon>Agaricomycotina</taxon>
        <taxon>Agaricomycetes</taxon>
        <taxon>Polyporales</taxon>
        <taxon>Gelatoporiaceae</taxon>
        <taxon>Gelatoporia</taxon>
    </lineage>
</organism>
<dbReference type="EMBL" id="KB445813">
    <property type="protein sequence ID" value="EMD32035.1"/>
    <property type="molecule type" value="Genomic_DNA"/>
</dbReference>
<evidence type="ECO:0000256" key="1">
    <source>
        <dbReference type="SAM" id="MobiDB-lite"/>
    </source>
</evidence>
<proteinExistence type="predicted"/>
<evidence type="ECO:0000313" key="2">
    <source>
        <dbReference type="EMBL" id="EMD32035.1"/>
    </source>
</evidence>
<dbReference type="AlphaFoldDB" id="M2QIV9"/>
<feature type="region of interest" description="Disordered" evidence="1">
    <location>
        <begin position="1"/>
        <end position="20"/>
    </location>
</feature>
<accession>M2QIV9</accession>
<name>M2QIV9_CERS8</name>
<evidence type="ECO:0000313" key="3">
    <source>
        <dbReference type="Proteomes" id="UP000016930"/>
    </source>
</evidence>
<reference evidence="2 3" key="1">
    <citation type="journal article" date="2012" name="Proc. Natl. Acad. Sci. U.S.A.">
        <title>Comparative genomics of Ceriporiopsis subvermispora and Phanerochaete chrysosporium provide insight into selective ligninolysis.</title>
        <authorList>
            <person name="Fernandez-Fueyo E."/>
            <person name="Ruiz-Duenas F.J."/>
            <person name="Ferreira P."/>
            <person name="Floudas D."/>
            <person name="Hibbett D.S."/>
            <person name="Canessa P."/>
            <person name="Larrondo L.F."/>
            <person name="James T.Y."/>
            <person name="Seelenfreund D."/>
            <person name="Lobos S."/>
            <person name="Polanco R."/>
            <person name="Tello M."/>
            <person name="Honda Y."/>
            <person name="Watanabe T."/>
            <person name="Watanabe T."/>
            <person name="Ryu J.S."/>
            <person name="Kubicek C.P."/>
            <person name="Schmoll M."/>
            <person name="Gaskell J."/>
            <person name="Hammel K.E."/>
            <person name="St John F.J."/>
            <person name="Vanden Wymelenberg A."/>
            <person name="Sabat G."/>
            <person name="Splinter BonDurant S."/>
            <person name="Syed K."/>
            <person name="Yadav J.S."/>
            <person name="Doddapaneni H."/>
            <person name="Subramanian V."/>
            <person name="Lavin J.L."/>
            <person name="Oguiza J.A."/>
            <person name="Perez G."/>
            <person name="Pisabarro A.G."/>
            <person name="Ramirez L."/>
            <person name="Santoyo F."/>
            <person name="Master E."/>
            <person name="Coutinho P.M."/>
            <person name="Henrissat B."/>
            <person name="Lombard V."/>
            <person name="Magnuson J.K."/>
            <person name="Kuees U."/>
            <person name="Hori C."/>
            <person name="Igarashi K."/>
            <person name="Samejima M."/>
            <person name="Held B.W."/>
            <person name="Barry K.W."/>
            <person name="LaButti K.M."/>
            <person name="Lapidus A."/>
            <person name="Lindquist E.A."/>
            <person name="Lucas S.M."/>
            <person name="Riley R."/>
            <person name="Salamov A.A."/>
            <person name="Hoffmeister D."/>
            <person name="Schwenk D."/>
            <person name="Hadar Y."/>
            <person name="Yarden O."/>
            <person name="de Vries R.P."/>
            <person name="Wiebenga A."/>
            <person name="Stenlid J."/>
            <person name="Eastwood D."/>
            <person name="Grigoriev I.V."/>
            <person name="Berka R.M."/>
            <person name="Blanchette R.A."/>
            <person name="Kersten P."/>
            <person name="Martinez A.T."/>
            <person name="Vicuna R."/>
            <person name="Cullen D."/>
        </authorList>
    </citation>
    <scope>NUCLEOTIDE SEQUENCE [LARGE SCALE GENOMIC DNA]</scope>
    <source>
        <strain evidence="2 3">B</strain>
    </source>
</reference>
<protein>
    <submittedName>
        <fullName evidence="2">Uncharacterized protein</fullName>
    </submittedName>
</protein>